<dbReference type="RefSeq" id="WP_245895830.1">
    <property type="nucleotide sequence ID" value="NZ_QAYC01000031.1"/>
</dbReference>
<feature type="domain" description="Terminase large subunit-like ATPase" evidence="1">
    <location>
        <begin position="1"/>
        <end position="46"/>
    </location>
</feature>
<reference evidence="2 3" key="1">
    <citation type="submission" date="2018-04" db="EMBL/GenBank/DDBJ databases">
        <title>Genomic Encyclopedia of Archaeal and Bacterial Type Strains, Phase II (KMG-II): from individual species to whole genera.</title>
        <authorList>
            <person name="Goeker M."/>
        </authorList>
    </citation>
    <scope>NUCLEOTIDE SEQUENCE [LARGE SCALE GENOMIC DNA]</scope>
    <source>
        <strain evidence="2 3">DSM 19783</strain>
    </source>
</reference>
<name>A0A8E2VG04_9RHOB</name>
<accession>A0A8E2VG04</accession>
<comment type="caution">
    <text evidence="2">The sequence shown here is derived from an EMBL/GenBank/DDBJ whole genome shotgun (WGS) entry which is preliminary data.</text>
</comment>
<proteinExistence type="predicted"/>
<evidence type="ECO:0000313" key="3">
    <source>
        <dbReference type="Proteomes" id="UP000244037"/>
    </source>
</evidence>
<sequence length="61" mass="6775">MHRWTDRELAEVVVNSMIARAQPIDWAITSAGADMASICGELREYSATVLRGDVQDDSFFA</sequence>
<dbReference type="EMBL" id="QAYC01000031">
    <property type="protein sequence ID" value="PTW37586.1"/>
    <property type="molecule type" value="Genomic_DNA"/>
</dbReference>
<protein>
    <submittedName>
        <fullName evidence="2">Phage terminase</fullName>
    </submittedName>
</protein>
<gene>
    <name evidence="2" type="ORF">C8N38_1313</name>
</gene>
<dbReference type="Pfam" id="PF03354">
    <property type="entry name" value="TerL_ATPase"/>
    <property type="match status" value="1"/>
</dbReference>
<evidence type="ECO:0000259" key="1">
    <source>
        <dbReference type="Pfam" id="PF03354"/>
    </source>
</evidence>
<organism evidence="2 3">
    <name type="scientific">Rhodovulum kholense</name>
    <dbReference type="NCBI Taxonomy" id="453584"/>
    <lineage>
        <taxon>Bacteria</taxon>
        <taxon>Pseudomonadati</taxon>
        <taxon>Pseudomonadota</taxon>
        <taxon>Alphaproteobacteria</taxon>
        <taxon>Rhodobacterales</taxon>
        <taxon>Paracoccaceae</taxon>
        <taxon>Rhodovulum</taxon>
    </lineage>
</organism>
<dbReference type="AlphaFoldDB" id="A0A8E2VG04"/>
<dbReference type="Proteomes" id="UP000244037">
    <property type="component" value="Unassembled WGS sequence"/>
</dbReference>
<dbReference type="InterPro" id="IPR046461">
    <property type="entry name" value="TerL_ATPase"/>
</dbReference>
<keyword evidence="3" id="KW-1185">Reference proteome</keyword>
<evidence type="ECO:0000313" key="2">
    <source>
        <dbReference type="EMBL" id="PTW37586.1"/>
    </source>
</evidence>